<dbReference type="InterPro" id="IPR000529">
    <property type="entry name" value="Ribosomal_bS6"/>
</dbReference>
<dbReference type="SUPFAM" id="SSF54995">
    <property type="entry name" value="Ribosomal protein S6"/>
    <property type="match status" value="1"/>
</dbReference>
<dbReference type="InterPro" id="IPR014717">
    <property type="entry name" value="Transl_elong_EF1B/ribsomal_bS6"/>
</dbReference>
<protein>
    <recommendedName>
        <fullName evidence="2 3">Small ribosomal subunit protein bS6</fullName>
    </recommendedName>
</protein>
<comment type="caution">
    <text evidence="4">The sequence shown here is derived from an EMBL/GenBank/DDBJ whole genome shotgun (WGS) entry which is preliminary data.</text>
</comment>
<dbReference type="CDD" id="cd00473">
    <property type="entry name" value="bS6"/>
    <property type="match status" value="1"/>
</dbReference>
<accession>A0A1V6CA38</accession>
<dbReference type="GO" id="GO:0006412">
    <property type="term" value="P:translation"/>
    <property type="evidence" value="ECO:0007669"/>
    <property type="project" value="UniProtKB-UniRule"/>
</dbReference>
<dbReference type="GO" id="GO:0005840">
    <property type="term" value="C:ribosome"/>
    <property type="evidence" value="ECO:0007669"/>
    <property type="project" value="UniProtKB-KW"/>
</dbReference>
<dbReference type="AlphaFoldDB" id="A0A1V6CA38"/>
<sequence>MIRKYEACILIDPGLDHSELEEEINNILEILKSSGTNVVHHELWGRRTLMYPIKKKNEGYYYLFHFETTPDTLKKINDGLKHREKVLRTLILNIKEFPEFTKNGESESQ</sequence>
<comment type="function">
    <text evidence="3">Binds together with bS18 to 16S ribosomal RNA.</text>
</comment>
<evidence type="ECO:0000256" key="3">
    <source>
        <dbReference type="HAMAP-Rule" id="MF_00360"/>
    </source>
</evidence>
<dbReference type="PANTHER" id="PTHR21011">
    <property type="entry name" value="MITOCHONDRIAL 28S RIBOSOMAL PROTEIN S6"/>
    <property type="match status" value="1"/>
</dbReference>
<organism evidence="4">
    <name type="scientific">candidate division TA06 bacterium ADurb.Bin131</name>
    <dbReference type="NCBI Taxonomy" id="1852827"/>
    <lineage>
        <taxon>Bacteria</taxon>
        <taxon>Bacteria division TA06</taxon>
    </lineage>
</organism>
<evidence type="ECO:0000256" key="1">
    <source>
        <dbReference type="ARBA" id="ARBA00009512"/>
    </source>
</evidence>
<dbReference type="InterPro" id="IPR035980">
    <property type="entry name" value="Ribosomal_bS6_sf"/>
</dbReference>
<dbReference type="GO" id="GO:1990904">
    <property type="term" value="C:ribonucleoprotein complex"/>
    <property type="evidence" value="ECO:0007669"/>
    <property type="project" value="UniProtKB-KW"/>
</dbReference>
<dbReference type="Gene3D" id="3.30.70.60">
    <property type="match status" value="1"/>
</dbReference>
<evidence type="ECO:0000313" key="4">
    <source>
        <dbReference type="EMBL" id="OQB73753.1"/>
    </source>
</evidence>
<dbReference type="Pfam" id="PF01250">
    <property type="entry name" value="Ribosomal_S6"/>
    <property type="match status" value="1"/>
</dbReference>
<dbReference type="GO" id="GO:0005737">
    <property type="term" value="C:cytoplasm"/>
    <property type="evidence" value="ECO:0007669"/>
    <property type="project" value="UniProtKB-ARBA"/>
</dbReference>
<dbReference type="GO" id="GO:0003735">
    <property type="term" value="F:structural constituent of ribosome"/>
    <property type="evidence" value="ECO:0007669"/>
    <property type="project" value="InterPro"/>
</dbReference>
<dbReference type="GO" id="GO:0070181">
    <property type="term" value="F:small ribosomal subunit rRNA binding"/>
    <property type="evidence" value="ECO:0007669"/>
    <property type="project" value="TreeGrafter"/>
</dbReference>
<reference evidence="4" key="1">
    <citation type="submission" date="2017-02" db="EMBL/GenBank/DDBJ databases">
        <title>Delving into the versatile metabolic prowess of the omnipresent phylum Bacteroidetes.</title>
        <authorList>
            <person name="Nobu M.K."/>
            <person name="Mei R."/>
            <person name="Narihiro T."/>
            <person name="Kuroda K."/>
            <person name="Liu W.-T."/>
        </authorList>
    </citation>
    <scope>NUCLEOTIDE SEQUENCE</scope>
    <source>
        <strain evidence="4">ADurb.Bin131</strain>
    </source>
</reference>
<keyword evidence="3" id="KW-0687">Ribonucleoprotein</keyword>
<dbReference type="HAMAP" id="MF_00360">
    <property type="entry name" value="Ribosomal_bS6"/>
    <property type="match status" value="1"/>
</dbReference>
<gene>
    <name evidence="3 4" type="primary">rpsF</name>
    <name evidence="4" type="ORF">BWX89_00800</name>
</gene>
<dbReference type="Proteomes" id="UP000485562">
    <property type="component" value="Unassembled WGS sequence"/>
</dbReference>
<dbReference type="InterPro" id="IPR020814">
    <property type="entry name" value="Ribosomal_S6_plastid/chlpt"/>
</dbReference>
<evidence type="ECO:0000256" key="2">
    <source>
        <dbReference type="ARBA" id="ARBA00035294"/>
    </source>
</evidence>
<proteinExistence type="inferred from homology"/>
<dbReference type="PANTHER" id="PTHR21011:SF1">
    <property type="entry name" value="SMALL RIBOSOMAL SUBUNIT PROTEIN BS6M"/>
    <property type="match status" value="1"/>
</dbReference>
<dbReference type="NCBIfam" id="TIGR00166">
    <property type="entry name" value="S6"/>
    <property type="match status" value="1"/>
</dbReference>
<name>A0A1V6CA38_UNCT6</name>
<keyword evidence="3" id="KW-0694">RNA-binding</keyword>
<keyword evidence="3 4" id="KW-0689">Ribosomal protein</keyword>
<keyword evidence="3" id="KW-0699">rRNA-binding</keyword>
<dbReference type="EMBL" id="MWDQ01000066">
    <property type="protein sequence ID" value="OQB73753.1"/>
    <property type="molecule type" value="Genomic_DNA"/>
</dbReference>
<comment type="similarity">
    <text evidence="1 3">Belongs to the bacterial ribosomal protein bS6 family.</text>
</comment>